<reference evidence="2 3" key="1">
    <citation type="submission" date="2023-10" db="EMBL/GenBank/DDBJ databases">
        <title>Draft genome sequence of Xylaria bambusicola isolate GMP-LS, the root and basal stem rot pathogen of sugarcane in Indonesia.</title>
        <authorList>
            <person name="Selvaraj P."/>
            <person name="Muralishankar V."/>
            <person name="Muruganantham S."/>
            <person name="Sp S."/>
            <person name="Haryani S."/>
            <person name="Lau K.J.X."/>
            <person name="Naqvi N.I."/>
        </authorList>
    </citation>
    <scope>NUCLEOTIDE SEQUENCE [LARGE SCALE GENOMIC DNA]</scope>
    <source>
        <strain evidence="2">GMP-LS</strain>
    </source>
</reference>
<keyword evidence="3" id="KW-1185">Reference proteome</keyword>
<gene>
    <name evidence="2" type="ORF">RRF57_010695</name>
</gene>
<sequence>MQIYIDSNEPNKHNHSLPVDENILNGPPPTTWDDFKHARLHRFPGRGTQIKWLDYLGHGEEGIVYKATIGNGDPVAVKVFWRTLRPNPQPLPQGNEFRAVEWPFEDESRIVALIEKI</sequence>
<comment type="caution">
    <text evidence="2">The sequence shown here is derived from an EMBL/GenBank/DDBJ whole genome shotgun (WGS) entry which is preliminary data.</text>
</comment>
<evidence type="ECO:0000313" key="2">
    <source>
        <dbReference type="EMBL" id="KAK5634983.1"/>
    </source>
</evidence>
<evidence type="ECO:0008006" key="4">
    <source>
        <dbReference type="Google" id="ProtNLM"/>
    </source>
</evidence>
<evidence type="ECO:0000313" key="3">
    <source>
        <dbReference type="Proteomes" id="UP001305414"/>
    </source>
</evidence>
<name>A0AAN7UX05_9PEZI</name>
<feature type="region of interest" description="Disordered" evidence="1">
    <location>
        <begin position="1"/>
        <end position="20"/>
    </location>
</feature>
<dbReference type="SUPFAM" id="SSF56112">
    <property type="entry name" value="Protein kinase-like (PK-like)"/>
    <property type="match status" value="1"/>
</dbReference>
<proteinExistence type="predicted"/>
<evidence type="ECO:0000256" key="1">
    <source>
        <dbReference type="SAM" id="MobiDB-lite"/>
    </source>
</evidence>
<dbReference type="Proteomes" id="UP001305414">
    <property type="component" value="Unassembled WGS sequence"/>
</dbReference>
<protein>
    <recommendedName>
        <fullName evidence="4">Protein kinase domain-containing protein</fullName>
    </recommendedName>
</protein>
<accession>A0AAN7UX05</accession>
<dbReference type="InterPro" id="IPR011009">
    <property type="entry name" value="Kinase-like_dom_sf"/>
</dbReference>
<organism evidence="2 3">
    <name type="scientific">Xylaria bambusicola</name>
    <dbReference type="NCBI Taxonomy" id="326684"/>
    <lineage>
        <taxon>Eukaryota</taxon>
        <taxon>Fungi</taxon>
        <taxon>Dikarya</taxon>
        <taxon>Ascomycota</taxon>
        <taxon>Pezizomycotina</taxon>
        <taxon>Sordariomycetes</taxon>
        <taxon>Xylariomycetidae</taxon>
        <taxon>Xylariales</taxon>
        <taxon>Xylariaceae</taxon>
        <taxon>Xylaria</taxon>
    </lineage>
</organism>
<dbReference type="AlphaFoldDB" id="A0AAN7UX05"/>
<dbReference type="EMBL" id="JAWHQM010000047">
    <property type="protein sequence ID" value="KAK5634983.1"/>
    <property type="molecule type" value="Genomic_DNA"/>
</dbReference>